<name>A0A060M165_9BACI</name>
<dbReference type="AlphaFoldDB" id="A0A060M165"/>
<organism evidence="1 2">
    <name type="scientific">Shouchella lehensis G1</name>
    <dbReference type="NCBI Taxonomy" id="1246626"/>
    <lineage>
        <taxon>Bacteria</taxon>
        <taxon>Bacillati</taxon>
        <taxon>Bacillota</taxon>
        <taxon>Bacilli</taxon>
        <taxon>Bacillales</taxon>
        <taxon>Bacillaceae</taxon>
        <taxon>Shouchella</taxon>
    </lineage>
</organism>
<keyword evidence="2" id="KW-1185">Reference proteome</keyword>
<dbReference type="RefSeq" id="WP_038483829.1">
    <property type="nucleotide sequence ID" value="NZ_CP003923.1"/>
</dbReference>
<dbReference type="eggNOG" id="ENOG5030DJE">
    <property type="taxonomic scope" value="Bacteria"/>
</dbReference>
<dbReference type="EMBL" id="CP003923">
    <property type="protein sequence ID" value="AIC96157.1"/>
    <property type="molecule type" value="Genomic_DNA"/>
</dbReference>
<evidence type="ECO:0000313" key="2">
    <source>
        <dbReference type="Proteomes" id="UP000027142"/>
    </source>
</evidence>
<dbReference type="PATRIC" id="fig|1246626.3.peg.3600"/>
<protein>
    <submittedName>
        <fullName evidence="1">Uncharacterized protein</fullName>
    </submittedName>
</protein>
<gene>
    <name evidence="1" type="ORF">BleG1_3610</name>
</gene>
<dbReference type="OrthoDB" id="2906347at2"/>
<evidence type="ECO:0000313" key="1">
    <source>
        <dbReference type="EMBL" id="AIC96157.1"/>
    </source>
</evidence>
<dbReference type="PROSITE" id="PS51257">
    <property type="entry name" value="PROKAR_LIPOPROTEIN"/>
    <property type="match status" value="1"/>
</dbReference>
<dbReference type="Proteomes" id="UP000027142">
    <property type="component" value="Chromosome"/>
</dbReference>
<dbReference type="KEGG" id="ble:BleG1_3610"/>
<reference evidence="1 2" key="1">
    <citation type="journal article" date="2014" name="Gene">
        <title>A comparative genomic analysis of the alkalitolerant soil bacterium Bacillus lehensis G1.</title>
        <authorList>
            <person name="Noor Y.M."/>
            <person name="Samsulrizal N.H."/>
            <person name="Jema'on N.A."/>
            <person name="Low K.O."/>
            <person name="Ramli A.N."/>
            <person name="Alias N.I."/>
            <person name="Damis S.I."/>
            <person name="Fuzi S.F."/>
            <person name="Isa M.N."/>
            <person name="Murad A.M."/>
            <person name="Raih M.F."/>
            <person name="Bakar F.D."/>
            <person name="Najimudin N."/>
            <person name="Mahadi N.M."/>
            <person name="Illias R.M."/>
        </authorList>
    </citation>
    <scope>NUCLEOTIDE SEQUENCE [LARGE SCALE GENOMIC DNA]</scope>
    <source>
        <strain evidence="1 2">G1</strain>
    </source>
</reference>
<proteinExistence type="predicted"/>
<dbReference type="HOGENOM" id="CLU_1709600_0_0_9"/>
<accession>A0A060M165</accession>
<sequence length="153" mass="17706">MKKKRLFIPLAILLTLSCWVLISITLPPKWVGMSETELWVADFNQESLAKTANWFGQVYWHGHLNVSLIGVELYHHGKLLSETRKKNTYLGHNDAIDYIHTADAAFDRDDQLELIVKWEANSHVYEESIPLQSRKRFFALPSFLNPKTSAYSM</sequence>